<reference evidence="3 4" key="1">
    <citation type="journal article" date="2019" name="Sci. Rep.">
        <title>Sulfobacillus thermotolerans: new insights into resistance and metabolic capacities of acidophilic chemolithotrophs.</title>
        <authorList>
            <person name="Panyushkina A.E."/>
            <person name="Babenko V.V."/>
            <person name="Nikitina A.S."/>
            <person name="Selezneva O.V."/>
            <person name="Tsaplina I.A."/>
            <person name="Letarova M.A."/>
            <person name="Kostryukova E.S."/>
            <person name="Letarov A.V."/>
        </authorList>
    </citation>
    <scope>NUCLEOTIDE SEQUENCE [LARGE SCALE GENOMIC DNA]</scope>
    <source>
        <strain evidence="3 4">Kr1</strain>
    </source>
</reference>
<keyword evidence="4" id="KW-1185">Reference proteome</keyword>
<dbReference type="InterPro" id="IPR050256">
    <property type="entry name" value="Glycosyltransferase_2"/>
</dbReference>
<dbReference type="EMBL" id="CP019454">
    <property type="protein sequence ID" value="AUW93972.1"/>
    <property type="molecule type" value="Genomic_DNA"/>
</dbReference>
<feature type="transmembrane region" description="Helical" evidence="1">
    <location>
        <begin position="29"/>
        <end position="47"/>
    </location>
</feature>
<name>A0ABN5GZL3_9FIRM</name>
<feature type="transmembrane region" description="Helical" evidence="1">
    <location>
        <begin position="6"/>
        <end position="22"/>
    </location>
</feature>
<gene>
    <name evidence="3" type="ORF">BXT84_08435</name>
</gene>
<accession>A0ABN5GZL3</accession>
<protein>
    <recommendedName>
        <fullName evidence="2">Glycosyltransferase 2-like domain-containing protein</fullName>
    </recommendedName>
</protein>
<dbReference type="PANTHER" id="PTHR48090:SF7">
    <property type="entry name" value="RFBJ PROTEIN"/>
    <property type="match status" value="1"/>
</dbReference>
<dbReference type="InterPro" id="IPR029044">
    <property type="entry name" value="Nucleotide-diphossugar_trans"/>
</dbReference>
<keyword evidence="1" id="KW-0812">Transmembrane</keyword>
<evidence type="ECO:0000313" key="4">
    <source>
        <dbReference type="Proteomes" id="UP000325292"/>
    </source>
</evidence>
<dbReference type="Pfam" id="PF00535">
    <property type="entry name" value="Glycos_transf_2"/>
    <property type="match status" value="1"/>
</dbReference>
<dbReference type="Gene3D" id="3.90.550.10">
    <property type="entry name" value="Spore Coat Polysaccharide Biosynthesis Protein SpsA, Chain A"/>
    <property type="match status" value="1"/>
</dbReference>
<evidence type="ECO:0000256" key="1">
    <source>
        <dbReference type="SAM" id="Phobius"/>
    </source>
</evidence>
<dbReference type="CDD" id="cd04179">
    <property type="entry name" value="DPM_DPG-synthase_like"/>
    <property type="match status" value="1"/>
</dbReference>
<keyword evidence="1" id="KW-1133">Transmembrane helix</keyword>
<evidence type="ECO:0000313" key="3">
    <source>
        <dbReference type="EMBL" id="AUW93972.1"/>
    </source>
</evidence>
<keyword evidence="1" id="KW-0472">Membrane</keyword>
<sequence>MVAVRVVFAAFLVMTLGLMGFLENWRSKIGWSLAVVFGVIAFEPALVAPIGRLLRNHNLTIIDGVAILLVLMVVLLFGALRAANGKSAKSLNIINQLVDEQAFDDFDKDYGAVQFNPITVVIPAYYEAANIGKVLESIPRVVHNTAVSVLVVVDGSPDGTDKIVKEHGDFASYVRVNRGQGAALRVGYHLAIEHGAQYIVTLDADGQYDPEEMRDLVEPVLNDEADYVQGSRRMGNYVTDDMIRVLGVYWFNWLIGILIKQKITDSSNGFRAIKAQVLKDLSLSEDQYHAAELLILSMRKNYRVIERPASMYPRTSGHTKKGHNLTYAYHYARVIFKSWLRAI</sequence>
<dbReference type="Proteomes" id="UP000325292">
    <property type="component" value="Chromosome"/>
</dbReference>
<feature type="domain" description="Glycosyltransferase 2-like" evidence="2">
    <location>
        <begin position="119"/>
        <end position="280"/>
    </location>
</feature>
<organism evidence="3 4">
    <name type="scientific">Sulfobacillus thermotolerans</name>
    <dbReference type="NCBI Taxonomy" id="338644"/>
    <lineage>
        <taxon>Bacteria</taxon>
        <taxon>Bacillati</taxon>
        <taxon>Bacillota</taxon>
        <taxon>Clostridia</taxon>
        <taxon>Eubacteriales</taxon>
        <taxon>Clostridiales Family XVII. Incertae Sedis</taxon>
        <taxon>Sulfobacillus</taxon>
    </lineage>
</organism>
<evidence type="ECO:0000259" key="2">
    <source>
        <dbReference type="Pfam" id="PF00535"/>
    </source>
</evidence>
<dbReference type="InterPro" id="IPR001173">
    <property type="entry name" value="Glyco_trans_2-like"/>
</dbReference>
<feature type="transmembrane region" description="Helical" evidence="1">
    <location>
        <begin position="59"/>
        <end position="80"/>
    </location>
</feature>
<dbReference type="PANTHER" id="PTHR48090">
    <property type="entry name" value="UNDECAPRENYL-PHOSPHATE 4-DEOXY-4-FORMAMIDO-L-ARABINOSE TRANSFERASE-RELATED"/>
    <property type="match status" value="1"/>
</dbReference>
<dbReference type="SUPFAM" id="SSF53448">
    <property type="entry name" value="Nucleotide-diphospho-sugar transferases"/>
    <property type="match status" value="1"/>
</dbReference>
<proteinExistence type="predicted"/>